<keyword evidence="2" id="KW-1185">Reference proteome</keyword>
<evidence type="ECO:0000313" key="1">
    <source>
        <dbReference type="EMBL" id="PWY89055.1"/>
    </source>
</evidence>
<dbReference type="RefSeq" id="XP_025402242.1">
    <property type="nucleotide sequence ID" value="XM_025538273.1"/>
</dbReference>
<sequence length="123" mass="13162">MDGSWWKGRGSSVESVDLLHPRSVREGFRRGHPGAYRHSLSALQHTGIRYLSDMTCHCSPERGRGCWPGGTHCGGQHRSCPAASRKFGRTAGARGEGGWSGMATMQSQLAEVVSPPVATASRG</sequence>
<dbReference type="VEuPathDB" id="FungiDB:BO70DRAFT_160469"/>
<dbReference type="GeneID" id="37060510"/>
<evidence type="ECO:0000313" key="2">
    <source>
        <dbReference type="Proteomes" id="UP000247233"/>
    </source>
</evidence>
<proteinExistence type="predicted"/>
<organism evidence="1 2">
    <name type="scientific">Aspergillus heteromorphus CBS 117.55</name>
    <dbReference type="NCBI Taxonomy" id="1448321"/>
    <lineage>
        <taxon>Eukaryota</taxon>
        <taxon>Fungi</taxon>
        <taxon>Dikarya</taxon>
        <taxon>Ascomycota</taxon>
        <taxon>Pezizomycotina</taxon>
        <taxon>Eurotiomycetes</taxon>
        <taxon>Eurotiomycetidae</taxon>
        <taxon>Eurotiales</taxon>
        <taxon>Aspergillaceae</taxon>
        <taxon>Aspergillus</taxon>
        <taxon>Aspergillus subgen. Circumdati</taxon>
    </lineage>
</organism>
<accession>A0A317WSL4</accession>
<name>A0A317WSL4_9EURO</name>
<dbReference type="AlphaFoldDB" id="A0A317WSL4"/>
<gene>
    <name evidence="1" type="ORF">BO70DRAFT_160469</name>
</gene>
<comment type="caution">
    <text evidence="1">The sequence shown here is derived from an EMBL/GenBank/DDBJ whole genome shotgun (WGS) entry which is preliminary data.</text>
</comment>
<dbReference type="Proteomes" id="UP000247233">
    <property type="component" value="Unassembled WGS sequence"/>
</dbReference>
<reference evidence="1 2" key="1">
    <citation type="submission" date="2016-12" db="EMBL/GenBank/DDBJ databases">
        <title>The genomes of Aspergillus section Nigri reveals drivers in fungal speciation.</title>
        <authorList>
            <consortium name="DOE Joint Genome Institute"/>
            <person name="Vesth T.C."/>
            <person name="Nybo J."/>
            <person name="Theobald S."/>
            <person name="Brandl J."/>
            <person name="Frisvad J.C."/>
            <person name="Nielsen K.F."/>
            <person name="Lyhne E.K."/>
            <person name="Kogle M.E."/>
            <person name="Kuo A."/>
            <person name="Riley R."/>
            <person name="Clum A."/>
            <person name="Nolan M."/>
            <person name="Lipzen A."/>
            <person name="Salamov A."/>
            <person name="Henrissat B."/>
            <person name="Wiebenga A."/>
            <person name="De Vries R.P."/>
            <person name="Grigoriev I.V."/>
            <person name="Mortensen U.H."/>
            <person name="Andersen M.R."/>
            <person name="Baker S.E."/>
        </authorList>
    </citation>
    <scope>NUCLEOTIDE SEQUENCE [LARGE SCALE GENOMIC DNA]</scope>
    <source>
        <strain evidence="1 2">CBS 117.55</strain>
    </source>
</reference>
<protein>
    <submittedName>
        <fullName evidence="1">Uncharacterized protein</fullName>
    </submittedName>
</protein>
<dbReference type="EMBL" id="MSFL01000004">
    <property type="protein sequence ID" value="PWY89055.1"/>
    <property type="molecule type" value="Genomic_DNA"/>
</dbReference>